<proteinExistence type="evidence at transcript level"/>
<dbReference type="SMART" id="SM00088">
    <property type="entry name" value="PINT"/>
    <property type="match status" value="1"/>
</dbReference>
<comment type="subunit">
    <text evidence="3">Component of the 19S proteasome regulatory particle complex. The 26S proteasome consists of a 20S core particle (CP) and two 19S regulatory subunits (RP). The regulatory particle is made of a lid composed of 9 subunits including PSMD13, a base containing 6 ATPases and few additional components.</text>
</comment>
<dbReference type="SUPFAM" id="SSF46785">
    <property type="entry name" value="Winged helix' DNA-binding domain"/>
    <property type="match status" value="1"/>
</dbReference>
<evidence type="ECO:0000259" key="9">
    <source>
        <dbReference type="PROSITE" id="PS50250"/>
    </source>
</evidence>
<dbReference type="InterPro" id="IPR036390">
    <property type="entry name" value="WH_DNA-bd_sf"/>
</dbReference>
<accession>A0A4Y7LLN2</accession>
<dbReference type="AlphaFoldDB" id="A0A4Y7LLN2"/>
<dbReference type="GO" id="GO:0006511">
    <property type="term" value="P:ubiquitin-dependent protein catabolic process"/>
    <property type="evidence" value="ECO:0007669"/>
    <property type="project" value="TreeGrafter"/>
</dbReference>
<comment type="similarity">
    <text evidence="2">Belongs to the proteasome subunit S11 family.</text>
</comment>
<dbReference type="GO" id="GO:0005634">
    <property type="term" value="C:nucleus"/>
    <property type="evidence" value="ECO:0007669"/>
    <property type="project" value="TreeGrafter"/>
</dbReference>
<evidence type="ECO:0000256" key="2">
    <source>
        <dbReference type="ARBA" id="ARBA00006207"/>
    </source>
</evidence>
<dbReference type="EMBL" id="LR000171">
    <property type="protein sequence ID" value="SVE69790.1"/>
    <property type="molecule type" value="mRNA"/>
</dbReference>
<evidence type="ECO:0000256" key="5">
    <source>
        <dbReference type="ARBA" id="ARBA00022942"/>
    </source>
</evidence>
<comment type="function">
    <text evidence="1">Component of the 26S proteasome, a multiprotein complex involved in the ATP-dependent degradation of ubiquitinated proteins. This complex plays a key role in the maintenance of protein homeostasis by removing misfolded or damaged proteins, which could impair cellular functions, and by removing proteins whose functions are no longer required. Therefore, the proteasome participates in numerous cellular processes, including cell cycle progression, apoptosis, or DNA damage repair.</text>
</comment>
<dbReference type="Pfam" id="PF22037">
    <property type="entry name" value="PSD13_N"/>
    <property type="match status" value="1"/>
</dbReference>
<evidence type="ECO:0000256" key="8">
    <source>
        <dbReference type="ARBA" id="ARBA00032323"/>
    </source>
</evidence>
<organism evidence="10">
    <name type="scientific">Eubosmina coregoni</name>
    <dbReference type="NCBI Taxonomy" id="186181"/>
    <lineage>
        <taxon>Eukaryota</taxon>
        <taxon>Metazoa</taxon>
        <taxon>Ecdysozoa</taxon>
        <taxon>Arthropoda</taxon>
        <taxon>Crustacea</taxon>
        <taxon>Branchiopoda</taxon>
        <taxon>Diplostraca</taxon>
        <taxon>Cladocera</taxon>
        <taxon>Anomopoda</taxon>
        <taxon>Bosminidae</taxon>
        <taxon>Eubosmina</taxon>
    </lineage>
</organism>
<gene>
    <name evidence="10" type="primary">EOG090X05V9</name>
</gene>
<reference evidence="10" key="1">
    <citation type="submission" date="2018-08" db="EMBL/GenBank/DDBJ databases">
        <authorList>
            <person name="Cornetti L."/>
        </authorList>
    </citation>
    <scope>NUCLEOTIDE SEQUENCE</scope>
    <source>
        <strain evidence="10">FI-BAL1-1</strain>
    </source>
</reference>
<dbReference type="InterPro" id="IPR054179">
    <property type="entry name" value="PSD13_N"/>
</dbReference>
<dbReference type="InterPro" id="IPR000717">
    <property type="entry name" value="PCI_dom"/>
</dbReference>
<evidence type="ECO:0000256" key="1">
    <source>
        <dbReference type="ARBA" id="ARBA00002362"/>
    </source>
</evidence>
<evidence type="ECO:0000256" key="3">
    <source>
        <dbReference type="ARBA" id="ARBA00011441"/>
    </source>
</evidence>
<protein>
    <recommendedName>
        <fullName evidence="4">26S proteasome non-ATPase regulatory subunit 13</fullName>
    </recommendedName>
    <alternativeName>
        <fullName evidence="6">26S proteasome regulatory subunit RPN9</fullName>
    </alternativeName>
    <alternativeName>
        <fullName evidence="8">26S proteasome regulatory subunit S11</fullName>
    </alternativeName>
    <alternativeName>
        <fullName evidence="7">26S proteasome regulatory subunit p40.5</fullName>
    </alternativeName>
</protein>
<evidence type="ECO:0000256" key="7">
    <source>
        <dbReference type="ARBA" id="ARBA00031303"/>
    </source>
</evidence>
<feature type="domain" description="PCI" evidence="9">
    <location>
        <begin position="173"/>
        <end position="340"/>
    </location>
</feature>
<dbReference type="GO" id="GO:0008541">
    <property type="term" value="C:proteasome regulatory particle, lid subcomplex"/>
    <property type="evidence" value="ECO:0007669"/>
    <property type="project" value="TreeGrafter"/>
</dbReference>
<sequence length="379" mass="43139">MRDVPKYLSSKQTTVDQDLAAEWAKLESFYNKKLWHQLTTSLLEFVKHPSLQTNNELVQLYENFVADFENKINLLSLTEICAIVVKQIATADDRLTFLKQLQEKVKNNKQALALCKVLMGNIVLHEKGDQVETKNMMEEIEKILDETDGVTPVHGRYYSLCSDFYRIQGKHADYYRASLRFLGCIELDTLNAAEQKSQAFHLGIAALLGDGIYNLGELLAHPVLESLKNQSESWLVDLLFIMNAGDIAGFHKLKPKWSTQTDLLKNERTVLQKITLLALMEMTFKRPATNRNLSFKDISSTTGVSEDEVELLVMKALAQGLLKGTIDQVDSTAHFTWVQPRVLDKKQLSSMMSRLENWCKDIESMESLVETKAQDILTM</sequence>
<dbReference type="PANTHER" id="PTHR10539">
    <property type="entry name" value="26S PROTEASOME NON-ATPASE REGULATORY SUBUNIT 13"/>
    <property type="match status" value="1"/>
</dbReference>
<dbReference type="PROSITE" id="PS50250">
    <property type="entry name" value="PCI"/>
    <property type="match status" value="1"/>
</dbReference>
<dbReference type="GO" id="GO:0005829">
    <property type="term" value="C:cytosol"/>
    <property type="evidence" value="ECO:0007669"/>
    <property type="project" value="TreeGrafter"/>
</dbReference>
<evidence type="ECO:0000256" key="4">
    <source>
        <dbReference type="ARBA" id="ARBA00015732"/>
    </source>
</evidence>
<keyword evidence="5" id="KW-0647">Proteasome</keyword>
<evidence type="ECO:0000313" key="10">
    <source>
        <dbReference type="EMBL" id="SVE69790.1"/>
    </source>
</evidence>
<evidence type="ECO:0000256" key="6">
    <source>
        <dbReference type="ARBA" id="ARBA00029749"/>
    </source>
</evidence>
<dbReference type="GO" id="GO:0005198">
    <property type="term" value="F:structural molecule activity"/>
    <property type="evidence" value="ECO:0007669"/>
    <property type="project" value="TreeGrafter"/>
</dbReference>
<name>A0A4Y7LLN2_9CRUS</name>
<dbReference type="InterPro" id="IPR035298">
    <property type="entry name" value="PSMD13"/>
</dbReference>
<dbReference type="Pfam" id="PF01399">
    <property type="entry name" value="PCI"/>
    <property type="match status" value="1"/>
</dbReference>
<dbReference type="PANTHER" id="PTHR10539:SF0">
    <property type="entry name" value="26S PROTEASOME NON-ATPASE REGULATORY SUBUNIT 13"/>
    <property type="match status" value="1"/>
</dbReference>